<dbReference type="RefSeq" id="WP_111874925.1">
    <property type="nucleotide sequence ID" value="NZ_JBGXAX010000014.1"/>
</dbReference>
<sequence length="180" mass="19617">MKSELTVPLTRTSDWLLPALAEPPARLAPWLLDAGSMTARLRRHNRHFSLELLGHHLQGLAADEQGLLGVDAGLRREVVLHGDNGPAVLGWTLFAEAALTGADLGQLGEQPLGERIFGAAPAQRDGLQLARFTLTDAQGQLLPLWGRRSRLYLNGWPLLVHEVLLPGLVLTDLPSPSWLD</sequence>
<dbReference type="InterPro" id="IPR028978">
    <property type="entry name" value="Chorismate_lyase_/UTRA_dom_sf"/>
</dbReference>
<evidence type="ECO:0000256" key="1">
    <source>
        <dbReference type="ARBA" id="ARBA00022490"/>
    </source>
</evidence>
<comment type="subcellular location">
    <subcellularLocation>
        <location evidence="4">Cytoplasm</location>
    </subcellularLocation>
</comment>
<protein>
    <recommendedName>
        <fullName evidence="4">Probable chorismate pyruvate-lyase</fullName>
        <shortName evidence="4">CL</shortName>
        <shortName evidence="4">CPL</shortName>
        <ecNumber evidence="4">4.1.3.40</ecNumber>
    </recommendedName>
</protein>
<keyword evidence="2 4" id="KW-0831">Ubiquinone biosynthesis</keyword>
<gene>
    <name evidence="4" type="primary">ubiC</name>
    <name evidence="5" type="ORF">ACEUDJ_19425</name>
</gene>
<dbReference type="Pfam" id="PF04345">
    <property type="entry name" value="Chor_lyase"/>
    <property type="match status" value="1"/>
</dbReference>
<proteinExistence type="inferred from homology"/>
<comment type="function">
    <text evidence="4">Removes the pyruvyl group from chorismate, with concomitant aromatization of the ring, to provide 4-hydroxybenzoate (4HB) for the ubiquinone pathway.</text>
</comment>
<evidence type="ECO:0000313" key="5">
    <source>
        <dbReference type="EMBL" id="MFM4895017.1"/>
    </source>
</evidence>
<keyword evidence="4" id="KW-0670">Pyruvate</keyword>
<dbReference type="EMBL" id="JBGXBU010000013">
    <property type="protein sequence ID" value="MFM4895017.1"/>
    <property type="molecule type" value="Genomic_DNA"/>
</dbReference>
<comment type="pathway">
    <text evidence="4">Cofactor biosynthesis; ubiquinone biosynthesis.</text>
</comment>
<feature type="binding site" evidence="4">
    <location>
        <position position="37"/>
    </location>
    <ligand>
        <name>substrate</name>
    </ligand>
</feature>
<dbReference type="Proteomes" id="UP001630969">
    <property type="component" value="Unassembled WGS sequence"/>
</dbReference>
<comment type="similarity">
    <text evidence="4">Belongs to the UbiC family.</text>
</comment>
<feature type="binding site" evidence="4">
    <location>
        <position position="162"/>
    </location>
    <ligand>
        <name>substrate</name>
    </ligand>
</feature>
<dbReference type="GO" id="GO:0008813">
    <property type="term" value="F:chorismate lyase activity"/>
    <property type="evidence" value="ECO:0007669"/>
    <property type="project" value="UniProtKB-EC"/>
</dbReference>
<organism evidence="5 6">
    <name type="scientific">Aeromonas bivalvium</name>
    <dbReference type="NCBI Taxonomy" id="440079"/>
    <lineage>
        <taxon>Bacteria</taxon>
        <taxon>Pseudomonadati</taxon>
        <taxon>Pseudomonadota</taxon>
        <taxon>Gammaproteobacteria</taxon>
        <taxon>Aeromonadales</taxon>
        <taxon>Aeromonadaceae</taxon>
        <taxon>Aeromonas</taxon>
    </lineage>
</organism>
<comment type="catalytic activity">
    <reaction evidence="4">
        <text>chorismate = 4-hydroxybenzoate + pyruvate</text>
        <dbReference type="Rhea" id="RHEA:16505"/>
        <dbReference type="ChEBI" id="CHEBI:15361"/>
        <dbReference type="ChEBI" id="CHEBI:17879"/>
        <dbReference type="ChEBI" id="CHEBI:29748"/>
        <dbReference type="EC" id="4.1.3.40"/>
    </reaction>
</comment>
<dbReference type="InterPro" id="IPR007440">
    <property type="entry name" value="Chorismate--pyruvate_lyase"/>
</dbReference>
<dbReference type="GeneID" id="97222316"/>
<name>A0ABW9GVN4_9GAMM</name>
<accession>A0ABW9GVN4</accession>
<evidence type="ECO:0000256" key="4">
    <source>
        <dbReference type="HAMAP-Rule" id="MF_01632"/>
    </source>
</evidence>
<comment type="caution">
    <text evidence="5">The sequence shown here is derived from an EMBL/GenBank/DDBJ whole genome shotgun (WGS) entry which is preliminary data.</text>
</comment>
<feature type="binding site" evidence="4">
    <location>
        <position position="112"/>
    </location>
    <ligand>
        <name>substrate</name>
    </ligand>
</feature>
<keyword evidence="3 4" id="KW-0456">Lyase</keyword>
<dbReference type="Gene3D" id="3.40.1410.10">
    <property type="entry name" value="Chorismate lyase-like"/>
    <property type="match status" value="1"/>
</dbReference>
<dbReference type="HAMAP" id="MF_01632">
    <property type="entry name" value="UbiC"/>
    <property type="match status" value="1"/>
</dbReference>
<evidence type="ECO:0000313" key="6">
    <source>
        <dbReference type="Proteomes" id="UP001630969"/>
    </source>
</evidence>
<keyword evidence="6" id="KW-1185">Reference proteome</keyword>
<dbReference type="EC" id="4.1.3.40" evidence="4"/>
<dbReference type="PANTHER" id="PTHR38683:SF1">
    <property type="entry name" value="CHORISMATE PYRUVATE-LYASE"/>
    <property type="match status" value="1"/>
</dbReference>
<keyword evidence="1 4" id="KW-0963">Cytoplasm</keyword>
<evidence type="ECO:0000256" key="3">
    <source>
        <dbReference type="ARBA" id="ARBA00023239"/>
    </source>
</evidence>
<reference evidence="5 6" key="1">
    <citation type="submission" date="2024-09" db="EMBL/GenBank/DDBJ databases">
        <title>Aeromonas strains Genome sequencing and assembly.</title>
        <authorList>
            <person name="Hu X."/>
            <person name="Tang B."/>
        </authorList>
    </citation>
    <scope>NUCLEOTIDE SEQUENCE [LARGE SCALE GENOMIC DNA]</scope>
    <source>
        <strain evidence="5 6">NB23SCDHY001</strain>
    </source>
</reference>
<dbReference type="SUPFAM" id="SSF64288">
    <property type="entry name" value="Chorismate lyase-like"/>
    <property type="match status" value="1"/>
</dbReference>
<feature type="binding site" evidence="4">
    <location>
        <position position="76"/>
    </location>
    <ligand>
        <name>substrate</name>
    </ligand>
</feature>
<dbReference type="PANTHER" id="PTHR38683">
    <property type="entry name" value="CHORISMATE PYRUVATE-LYASE"/>
    <property type="match status" value="1"/>
</dbReference>
<evidence type="ECO:0000256" key="2">
    <source>
        <dbReference type="ARBA" id="ARBA00022688"/>
    </source>
</evidence>